<dbReference type="GeneID" id="30037412"/>
<dbReference type="KEGG" id="slb:AWJ20_5197"/>
<dbReference type="GO" id="GO:0000785">
    <property type="term" value="C:chromatin"/>
    <property type="evidence" value="ECO:0007669"/>
    <property type="project" value="TreeGrafter"/>
</dbReference>
<feature type="region of interest" description="Disordered" evidence="8">
    <location>
        <begin position="73"/>
        <end position="120"/>
    </location>
</feature>
<keyword evidence="3" id="KW-0677">Repeat</keyword>
<dbReference type="InterPro" id="IPR051059">
    <property type="entry name" value="VerF-like"/>
</dbReference>
<evidence type="ECO:0000256" key="8">
    <source>
        <dbReference type="SAM" id="MobiDB-lite"/>
    </source>
</evidence>
<keyword evidence="5" id="KW-0862">Zinc</keyword>
<dbReference type="InterPro" id="IPR036236">
    <property type="entry name" value="Znf_C2H2_sf"/>
</dbReference>
<evidence type="ECO:0000313" key="10">
    <source>
        <dbReference type="EMBL" id="ANB14236.1"/>
    </source>
</evidence>
<sequence>MSVVSEETKRLFGCSQCSRRFTRHENLKRHIGTSHSHKPEYHQCKYCSKQLKRQDLLKRHVKLLHKDKFELDYGKPTTRARGGGGAAKAKAEQPSSSSMPLTDGSPASPSSDDGSTNGGVPKHIPKLYLPQFQAPDIPKTYDPKLHQYYSDLPFLPPKFLTHYKDIFCDRILDYFPIFDKKSFDEEKSAASLLRAIASIGCVVTGLPTDRKLGHELWESGFSLIEVFLSEEKEERYQLDWVQATISLLVFNGLFSFDGIADEQLMIFKRLWICDPRLSKVEGKIGDNSSDFILPCQFCYYVVNTLLIMFTQNKSWYLSMSDVEGYVPELEKKMTLSQSLVQLSKEPIELKEASATSLLLICGVYELLEHDLKLKRLFTEDIQATETFANKISRILENLAESIRLYYSNISTPPANTKLDLFWCLWHAAYIRTQVPELFFERPKGDIKVRQVHGVNSPYQTLKLELSSMKRSVNEKQESWHERYLRIAPSFTWSIQQLSARGELARSEIPIERMVYIRIIFYGILLIQKMETSKDEEDTQFLKRLTVELSNVSPSSTYPLLSQTIFQFTKDKMAAEGAWHIGSRLEEILNEYANFLNQPKIRGRVV</sequence>
<dbReference type="Gene3D" id="3.30.160.60">
    <property type="entry name" value="Classic Zinc Finger"/>
    <property type="match status" value="1"/>
</dbReference>
<dbReference type="SMART" id="SM00355">
    <property type="entry name" value="ZnF_C2H2"/>
    <property type="match status" value="2"/>
</dbReference>
<dbReference type="Proteomes" id="UP000189580">
    <property type="component" value="Chromosome d"/>
</dbReference>
<comment type="subcellular location">
    <subcellularLocation>
        <location evidence="1">Nucleus</location>
    </subcellularLocation>
</comment>
<dbReference type="RefSeq" id="XP_018736713.1">
    <property type="nucleotide sequence ID" value="XM_018882324.1"/>
</dbReference>
<evidence type="ECO:0000256" key="1">
    <source>
        <dbReference type="ARBA" id="ARBA00004123"/>
    </source>
</evidence>
<dbReference type="SUPFAM" id="SSF57667">
    <property type="entry name" value="beta-beta-alpha zinc fingers"/>
    <property type="match status" value="1"/>
</dbReference>
<dbReference type="OrthoDB" id="8117402at2759"/>
<protein>
    <submittedName>
        <fullName evidence="10">Zf-C2H2 type zinc finger protein</fullName>
    </submittedName>
</protein>
<evidence type="ECO:0000256" key="3">
    <source>
        <dbReference type="ARBA" id="ARBA00022737"/>
    </source>
</evidence>
<dbReference type="GO" id="GO:0000978">
    <property type="term" value="F:RNA polymerase II cis-regulatory region sequence-specific DNA binding"/>
    <property type="evidence" value="ECO:0007669"/>
    <property type="project" value="InterPro"/>
</dbReference>
<dbReference type="PANTHER" id="PTHR40626">
    <property type="entry name" value="MIP31509P"/>
    <property type="match status" value="1"/>
</dbReference>
<evidence type="ECO:0000256" key="2">
    <source>
        <dbReference type="ARBA" id="ARBA00022723"/>
    </source>
</evidence>
<dbReference type="GO" id="GO:0005634">
    <property type="term" value="C:nucleus"/>
    <property type="evidence" value="ECO:0007669"/>
    <property type="project" value="UniProtKB-SubCell"/>
</dbReference>
<name>A0A167EM14_9ASCO</name>
<reference evidence="10 11" key="1">
    <citation type="submission" date="2016-02" db="EMBL/GenBank/DDBJ databases">
        <title>Complete genome sequence and transcriptome regulation of the pentose utilising yeast Sugiyamaella lignohabitans.</title>
        <authorList>
            <person name="Bellasio M."/>
            <person name="Peymann A."/>
            <person name="Valli M."/>
            <person name="Sipitzky M."/>
            <person name="Graf A."/>
            <person name="Sauer M."/>
            <person name="Marx H."/>
            <person name="Mattanovich D."/>
        </authorList>
    </citation>
    <scope>NUCLEOTIDE SEQUENCE [LARGE SCALE GENOMIC DNA]</scope>
    <source>
        <strain evidence="10 11">CBS 10342</strain>
    </source>
</reference>
<keyword evidence="2" id="KW-0479">Metal-binding</keyword>
<evidence type="ECO:0000256" key="7">
    <source>
        <dbReference type="PROSITE-ProRule" id="PRU00042"/>
    </source>
</evidence>
<feature type="domain" description="C2H2-type" evidence="9">
    <location>
        <begin position="12"/>
        <end position="40"/>
    </location>
</feature>
<evidence type="ECO:0000256" key="5">
    <source>
        <dbReference type="ARBA" id="ARBA00022833"/>
    </source>
</evidence>
<organism evidence="10 11">
    <name type="scientific">Sugiyamaella lignohabitans</name>
    <dbReference type="NCBI Taxonomy" id="796027"/>
    <lineage>
        <taxon>Eukaryota</taxon>
        <taxon>Fungi</taxon>
        <taxon>Dikarya</taxon>
        <taxon>Ascomycota</taxon>
        <taxon>Saccharomycotina</taxon>
        <taxon>Dipodascomycetes</taxon>
        <taxon>Dipodascales</taxon>
        <taxon>Trichomonascaceae</taxon>
        <taxon>Sugiyamaella</taxon>
    </lineage>
</organism>
<evidence type="ECO:0000313" key="11">
    <source>
        <dbReference type="Proteomes" id="UP000189580"/>
    </source>
</evidence>
<dbReference type="PROSITE" id="PS50157">
    <property type="entry name" value="ZINC_FINGER_C2H2_2"/>
    <property type="match status" value="2"/>
</dbReference>
<accession>A0A167EM14</accession>
<dbReference type="GO" id="GO:0000981">
    <property type="term" value="F:DNA-binding transcription factor activity, RNA polymerase II-specific"/>
    <property type="evidence" value="ECO:0007669"/>
    <property type="project" value="InterPro"/>
</dbReference>
<proteinExistence type="predicted"/>
<dbReference type="EMBL" id="CP014502">
    <property type="protein sequence ID" value="ANB14236.1"/>
    <property type="molecule type" value="Genomic_DNA"/>
</dbReference>
<keyword evidence="6" id="KW-0539">Nucleus</keyword>
<dbReference type="PANTHER" id="PTHR40626:SF11">
    <property type="entry name" value="ZINC FINGER PROTEIN YPR022C"/>
    <property type="match status" value="1"/>
</dbReference>
<dbReference type="GO" id="GO:0008270">
    <property type="term" value="F:zinc ion binding"/>
    <property type="evidence" value="ECO:0007669"/>
    <property type="project" value="UniProtKB-KW"/>
</dbReference>
<dbReference type="InterPro" id="IPR013087">
    <property type="entry name" value="Znf_C2H2_type"/>
</dbReference>
<evidence type="ECO:0000259" key="9">
    <source>
        <dbReference type="PROSITE" id="PS50157"/>
    </source>
</evidence>
<evidence type="ECO:0000256" key="4">
    <source>
        <dbReference type="ARBA" id="ARBA00022771"/>
    </source>
</evidence>
<evidence type="ECO:0000256" key="6">
    <source>
        <dbReference type="ARBA" id="ARBA00023242"/>
    </source>
</evidence>
<feature type="domain" description="C2H2-type" evidence="9">
    <location>
        <begin position="42"/>
        <end position="70"/>
    </location>
</feature>
<dbReference type="Pfam" id="PF00096">
    <property type="entry name" value="zf-C2H2"/>
    <property type="match status" value="2"/>
</dbReference>
<feature type="compositionally biased region" description="Low complexity" evidence="8">
    <location>
        <begin position="103"/>
        <end position="115"/>
    </location>
</feature>
<dbReference type="AlphaFoldDB" id="A0A167EM14"/>
<dbReference type="PROSITE" id="PS00028">
    <property type="entry name" value="ZINC_FINGER_C2H2_1"/>
    <property type="match status" value="2"/>
</dbReference>
<keyword evidence="11" id="KW-1185">Reference proteome</keyword>
<keyword evidence="4 7" id="KW-0863">Zinc-finger</keyword>
<gene>
    <name evidence="10" type="ORF">AWJ20_5197</name>
</gene>